<proteinExistence type="predicted"/>
<accession>A0A9Q1DYB2</accession>
<organism evidence="2 3">
    <name type="scientific">Conger conger</name>
    <name type="common">Conger eel</name>
    <name type="synonym">Muraena conger</name>
    <dbReference type="NCBI Taxonomy" id="82655"/>
    <lineage>
        <taxon>Eukaryota</taxon>
        <taxon>Metazoa</taxon>
        <taxon>Chordata</taxon>
        <taxon>Craniata</taxon>
        <taxon>Vertebrata</taxon>
        <taxon>Euteleostomi</taxon>
        <taxon>Actinopterygii</taxon>
        <taxon>Neopterygii</taxon>
        <taxon>Teleostei</taxon>
        <taxon>Anguilliformes</taxon>
        <taxon>Congridae</taxon>
        <taxon>Conger</taxon>
    </lineage>
</organism>
<feature type="region of interest" description="Disordered" evidence="1">
    <location>
        <begin position="1"/>
        <end position="37"/>
    </location>
</feature>
<dbReference type="EMBL" id="JAFJMO010000002">
    <property type="protein sequence ID" value="KAJ8284032.1"/>
    <property type="molecule type" value="Genomic_DNA"/>
</dbReference>
<dbReference type="AlphaFoldDB" id="A0A9Q1DYB2"/>
<sequence length="70" mass="7739">MLDMGLIEESPGKKGGMVKPKAPRLYSDGGDVSVENSNLKDRNEDVIRSYLAINETSGLYRKCQQHVDLA</sequence>
<name>A0A9Q1DYB2_CONCO</name>
<evidence type="ECO:0000256" key="1">
    <source>
        <dbReference type="SAM" id="MobiDB-lite"/>
    </source>
</evidence>
<comment type="caution">
    <text evidence="2">The sequence shown here is derived from an EMBL/GenBank/DDBJ whole genome shotgun (WGS) entry which is preliminary data.</text>
</comment>
<reference evidence="2" key="1">
    <citation type="journal article" date="2023" name="Science">
        <title>Genome structures resolve the early diversification of teleost fishes.</title>
        <authorList>
            <person name="Parey E."/>
            <person name="Louis A."/>
            <person name="Montfort J."/>
            <person name="Bouchez O."/>
            <person name="Roques C."/>
            <person name="Iampietro C."/>
            <person name="Lluch J."/>
            <person name="Castinel A."/>
            <person name="Donnadieu C."/>
            <person name="Desvignes T."/>
            <person name="Floi Bucao C."/>
            <person name="Jouanno E."/>
            <person name="Wen M."/>
            <person name="Mejri S."/>
            <person name="Dirks R."/>
            <person name="Jansen H."/>
            <person name="Henkel C."/>
            <person name="Chen W.J."/>
            <person name="Zahm M."/>
            <person name="Cabau C."/>
            <person name="Klopp C."/>
            <person name="Thompson A.W."/>
            <person name="Robinson-Rechavi M."/>
            <person name="Braasch I."/>
            <person name="Lecointre G."/>
            <person name="Bobe J."/>
            <person name="Postlethwait J.H."/>
            <person name="Berthelot C."/>
            <person name="Roest Crollius H."/>
            <person name="Guiguen Y."/>
        </authorList>
    </citation>
    <scope>NUCLEOTIDE SEQUENCE</scope>
    <source>
        <strain evidence="2">Concon-B</strain>
    </source>
</reference>
<dbReference type="Proteomes" id="UP001152803">
    <property type="component" value="Unassembled WGS sequence"/>
</dbReference>
<keyword evidence="3" id="KW-1185">Reference proteome</keyword>
<evidence type="ECO:0000313" key="3">
    <source>
        <dbReference type="Proteomes" id="UP001152803"/>
    </source>
</evidence>
<evidence type="ECO:0000313" key="2">
    <source>
        <dbReference type="EMBL" id="KAJ8284032.1"/>
    </source>
</evidence>
<protein>
    <submittedName>
        <fullName evidence="2">Uncharacterized protein</fullName>
    </submittedName>
</protein>
<gene>
    <name evidence="2" type="ORF">COCON_G00028820</name>
</gene>